<dbReference type="GO" id="GO:0036064">
    <property type="term" value="C:ciliary basal body"/>
    <property type="evidence" value="ECO:0007669"/>
    <property type="project" value="TreeGrafter"/>
</dbReference>
<protein>
    <recommendedName>
        <fullName evidence="6">IFT80/172/WDR35 TPR domain-containing protein</fullName>
    </recommendedName>
</protein>
<keyword evidence="4" id="KW-0969">Cilium</keyword>
<dbReference type="Proteomes" id="UP000270094">
    <property type="component" value="Unassembled WGS sequence"/>
</dbReference>
<dbReference type="InterPro" id="IPR056157">
    <property type="entry name" value="TPR_IFT80_172_dom"/>
</dbReference>
<evidence type="ECO:0000256" key="5">
    <source>
        <dbReference type="ARBA" id="ARBA00023273"/>
    </source>
</evidence>
<sequence>MWNKVAQLALDQSNFFIAQRCFAALGDFARARAVFEIMELAEKAAKEIGGDGTQSYKVRANVAQLRRKFKEAEKTYLEQNAVEEAIEMYQTLHKWDEALELAKAVVIKLTIILQCIFQSNNGANKQNLLRSRFHSSSKLASQTWVFQARTKLRIGNLKQLIF</sequence>
<keyword evidence="2" id="KW-0853">WD repeat</keyword>
<dbReference type="EMBL" id="UYYB01031926">
    <property type="protein sequence ID" value="VDM73683.1"/>
    <property type="molecule type" value="Genomic_DNA"/>
</dbReference>
<dbReference type="GO" id="GO:0030992">
    <property type="term" value="C:intraciliary transport particle B"/>
    <property type="evidence" value="ECO:0007669"/>
    <property type="project" value="TreeGrafter"/>
</dbReference>
<dbReference type="AlphaFoldDB" id="A0A3P7J087"/>
<proteinExistence type="predicted"/>
<dbReference type="PANTHER" id="PTHR15722:SF2">
    <property type="entry name" value="INTRAFLAGELLAR TRANSPORT PROTEIN 172 HOMOLOG"/>
    <property type="match status" value="1"/>
</dbReference>
<dbReference type="OrthoDB" id="5869354at2759"/>
<keyword evidence="8" id="KW-1185">Reference proteome</keyword>
<dbReference type="Pfam" id="PF23387">
    <property type="entry name" value="TPR_IFT80_172"/>
    <property type="match status" value="1"/>
</dbReference>
<gene>
    <name evidence="7" type="ORF">SVUK_LOCUS8681</name>
</gene>
<dbReference type="GO" id="GO:0042073">
    <property type="term" value="P:intraciliary transport"/>
    <property type="evidence" value="ECO:0007669"/>
    <property type="project" value="TreeGrafter"/>
</dbReference>
<dbReference type="GO" id="GO:0005930">
    <property type="term" value="C:axoneme"/>
    <property type="evidence" value="ECO:0007669"/>
    <property type="project" value="TreeGrafter"/>
</dbReference>
<feature type="domain" description="IFT80/172/WDR35 TPR" evidence="6">
    <location>
        <begin position="1"/>
        <end position="113"/>
    </location>
</feature>
<reference evidence="7 8" key="1">
    <citation type="submission" date="2018-11" db="EMBL/GenBank/DDBJ databases">
        <authorList>
            <consortium name="Pathogen Informatics"/>
        </authorList>
    </citation>
    <scope>NUCLEOTIDE SEQUENCE [LARGE SCALE GENOMIC DNA]</scope>
</reference>
<evidence type="ECO:0000256" key="3">
    <source>
        <dbReference type="ARBA" id="ARBA00022737"/>
    </source>
</evidence>
<keyword evidence="5" id="KW-0966">Cell projection</keyword>
<dbReference type="PANTHER" id="PTHR15722">
    <property type="entry name" value="IFT140/172-RELATED"/>
    <property type="match status" value="1"/>
</dbReference>
<evidence type="ECO:0000256" key="2">
    <source>
        <dbReference type="ARBA" id="ARBA00022574"/>
    </source>
</evidence>
<accession>A0A3P7J087</accession>
<evidence type="ECO:0000256" key="1">
    <source>
        <dbReference type="ARBA" id="ARBA00004138"/>
    </source>
</evidence>
<dbReference type="Gene3D" id="1.25.40.470">
    <property type="match status" value="1"/>
</dbReference>
<keyword evidence="3" id="KW-0677">Repeat</keyword>
<evidence type="ECO:0000259" key="6">
    <source>
        <dbReference type="Pfam" id="PF23387"/>
    </source>
</evidence>
<organism evidence="7 8">
    <name type="scientific">Strongylus vulgaris</name>
    <name type="common">Blood worm</name>
    <dbReference type="NCBI Taxonomy" id="40348"/>
    <lineage>
        <taxon>Eukaryota</taxon>
        <taxon>Metazoa</taxon>
        <taxon>Ecdysozoa</taxon>
        <taxon>Nematoda</taxon>
        <taxon>Chromadorea</taxon>
        <taxon>Rhabditida</taxon>
        <taxon>Rhabditina</taxon>
        <taxon>Rhabditomorpha</taxon>
        <taxon>Strongyloidea</taxon>
        <taxon>Strongylidae</taxon>
        <taxon>Strongylus</taxon>
    </lineage>
</organism>
<evidence type="ECO:0000313" key="8">
    <source>
        <dbReference type="Proteomes" id="UP000270094"/>
    </source>
</evidence>
<name>A0A3P7J087_STRVU</name>
<evidence type="ECO:0000256" key="4">
    <source>
        <dbReference type="ARBA" id="ARBA00023069"/>
    </source>
</evidence>
<evidence type="ECO:0000313" key="7">
    <source>
        <dbReference type="EMBL" id="VDM73683.1"/>
    </source>
</evidence>
<comment type="subcellular location">
    <subcellularLocation>
        <location evidence="1">Cell projection</location>
        <location evidence="1">Cilium</location>
    </subcellularLocation>
</comment>